<proteinExistence type="predicted"/>
<dbReference type="InterPro" id="IPR010359">
    <property type="entry name" value="IrrE_HExxH"/>
</dbReference>
<sequence>MHKTQPYFTTQIEDYIKKLYHSLSIFIPEQIDMVTIAQKLNIWLHLAPFGSRAICRDDLPSIIIDNRTTLYHQWEDFGHELCHVLFHAGNQLYMPKLFLDYQETKAKNFMLHFCIPTFMLRTLDFPETRMESIHLIAKTFNVSFQIAKQRLLHYENQLLASHLQIVFSQTCLTTQ</sequence>
<evidence type="ECO:0000313" key="2">
    <source>
        <dbReference type="EMBL" id="PHE94373.1"/>
    </source>
</evidence>
<name>A0ABD6T438_9BACI</name>
<evidence type="ECO:0000259" key="1">
    <source>
        <dbReference type="Pfam" id="PF06114"/>
    </source>
</evidence>
<dbReference type="AlphaFoldDB" id="A0ABD6T438"/>
<organism evidence="2 3">
    <name type="scientific">Bacillus pseudomycoides</name>
    <dbReference type="NCBI Taxonomy" id="64104"/>
    <lineage>
        <taxon>Bacteria</taxon>
        <taxon>Bacillati</taxon>
        <taxon>Bacillota</taxon>
        <taxon>Bacilli</taxon>
        <taxon>Bacillales</taxon>
        <taxon>Bacillaceae</taxon>
        <taxon>Bacillus</taxon>
        <taxon>Bacillus cereus group</taxon>
    </lineage>
</organism>
<dbReference type="Pfam" id="PF06114">
    <property type="entry name" value="Peptidase_M78"/>
    <property type="match status" value="1"/>
</dbReference>
<dbReference type="Proteomes" id="UP000221918">
    <property type="component" value="Unassembled WGS sequence"/>
</dbReference>
<dbReference type="RefSeq" id="WP_098143645.1">
    <property type="nucleotide sequence ID" value="NZ_NUFH01000014.1"/>
</dbReference>
<comment type="caution">
    <text evidence="2">The sequence shown here is derived from an EMBL/GenBank/DDBJ whole genome shotgun (WGS) entry which is preliminary data.</text>
</comment>
<accession>A0ABD6T438</accession>
<gene>
    <name evidence="2" type="ORF">COF81_16580</name>
</gene>
<protein>
    <recommendedName>
        <fullName evidence="1">IrrE N-terminal-like domain-containing protein</fullName>
    </recommendedName>
</protein>
<evidence type="ECO:0000313" key="3">
    <source>
        <dbReference type="Proteomes" id="UP000221918"/>
    </source>
</evidence>
<reference evidence="2 3" key="1">
    <citation type="submission" date="2017-09" db="EMBL/GenBank/DDBJ databases">
        <title>Large-scale bioinformatics analysis of Bacillus genomes uncovers conserved roles of natural products in bacterial physiology.</title>
        <authorList>
            <consortium name="Agbiome Team Llc"/>
            <person name="Bleich R.M."/>
            <person name="Grubbs K.J."/>
            <person name="Santa Maria K.C."/>
            <person name="Allen S.E."/>
            <person name="Farag S."/>
            <person name="Shank E.A."/>
            <person name="Bowers A."/>
        </authorList>
    </citation>
    <scope>NUCLEOTIDE SEQUENCE [LARGE SCALE GENOMIC DNA]</scope>
    <source>
        <strain evidence="2 3">AFS037265</strain>
    </source>
</reference>
<dbReference type="EMBL" id="NUTL01000068">
    <property type="protein sequence ID" value="PHE94373.1"/>
    <property type="molecule type" value="Genomic_DNA"/>
</dbReference>
<feature type="domain" description="IrrE N-terminal-like" evidence="1">
    <location>
        <begin position="37"/>
        <end position="151"/>
    </location>
</feature>